<dbReference type="PANTHER" id="PTHR46988">
    <property type="entry name" value="TWO PORE CALCIUM CHANNEL PROTEIN 1"/>
    <property type="match status" value="1"/>
</dbReference>
<keyword evidence="9" id="KW-0407">Ion channel</keyword>
<keyword evidence="2" id="KW-0813">Transport</keyword>
<evidence type="ECO:0000256" key="5">
    <source>
        <dbReference type="ARBA" id="ARBA00022837"/>
    </source>
</evidence>
<evidence type="ECO:0000256" key="9">
    <source>
        <dbReference type="ARBA" id="ARBA00023303"/>
    </source>
</evidence>
<dbReference type="PANTHER" id="PTHR46988:SF2">
    <property type="entry name" value="TWO PORE CALCIUM CHANNEL PROTEIN 1"/>
    <property type="match status" value="1"/>
</dbReference>
<dbReference type="EMBL" id="HBFQ01044599">
    <property type="protein sequence ID" value="CAD8857257.1"/>
    <property type="molecule type" value="Transcribed_RNA"/>
</dbReference>
<feature type="transmembrane region" description="Helical" evidence="10">
    <location>
        <begin position="101"/>
        <end position="119"/>
    </location>
</feature>
<keyword evidence="3 10" id="KW-0812">Transmembrane</keyword>
<feature type="transmembrane region" description="Helical" evidence="10">
    <location>
        <begin position="433"/>
        <end position="455"/>
    </location>
</feature>
<dbReference type="InterPro" id="IPR044581">
    <property type="entry name" value="TPC1_plant"/>
</dbReference>
<keyword evidence="4" id="KW-0677">Repeat</keyword>
<keyword evidence="7" id="KW-0406">Ion transport</keyword>
<evidence type="ECO:0000256" key="8">
    <source>
        <dbReference type="ARBA" id="ARBA00023136"/>
    </source>
</evidence>
<feature type="domain" description="Ion transport" evidence="11">
    <location>
        <begin position="104"/>
        <end position="248"/>
    </location>
</feature>
<evidence type="ECO:0000313" key="12">
    <source>
        <dbReference type="EMBL" id="CAD8857257.1"/>
    </source>
</evidence>
<accession>A0A7S1AKL4</accession>
<evidence type="ECO:0000256" key="3">
    <source>
        <dbReference type="ARBA" id="ARBA00022692"/>
    </source>
</evidence>
<keyword evidence="5" id="KW-0106">Calcium</keyword>
<dbReference type="InterPro" id="IPR027359">
    <property type="entry name" value="Volt_channel_dom_sf"/>
</dbReference>
<keyword evidence="8 10" id="KW-0472">Membrane</keyword>
<dbReference type="GO" id="GO:0016020">
    <property type="term" value="C:membrane"/>
    <property type="evidence" value="ECO:0007669"/>
    <property type="project" value="UniProtKB-SubCell"/>
</dbReference>
<evidence type="ECO:0000256" key="7">
    <source>
        <dbReference type="ARBA" id="ARBA00023065"/>
    </source>
</evidence>
<feature type="domain" description="Ion transport" evidence="11">
    <location>
        <begin position="401"/>
        <end position="637"/>
    </location>
</feature>
<name>A0A7S1AKL4_NOCSC</name>
<evidence type="ECO:0000259" key="11">
    <source>
        <dbReference type="Pfam" id="PF00520"/>
    </source>
</evidence>
<dbReference type="InterPro" id="IPR018247">
    <property type="entry name" value="EF_Hand_1_Ca_BS"/>
</dbReference>
<feature type="transmembrane region" description="Helical" evidence="10">
    <location>
        <begin position="223"/>
        <end position="245"/>
    </location>
</feature>
<evidence type="ECO:0000256" key="1">
    <source>
        <dbReference type="ARBA" id="ARBA00004141"/>
    </source>
</evidence>
<feature type="transmembrane region" description="Helical" evidence="10">
    <location>
        <begin position="158"/>
        <end position="177"/>
    </location>
</feature>
<dbReference type="Gene3D" id="1.10.287.70">
    <property type="match status" value="2"/>
</dbReference>
<dbReference type="Pfam" id="PF00520">
    <property type="entry name" value="Ion_trans"/>
    <property type="match status" value="2"/>
</dbReference>
<sequence length="722" mass="82811">MRDNLFHLRRLLAWTVGALVLLLVFEPPLWCDSGVGLFDEFRCLLPDGTIPELSAVPLLRPGPSIVLEAALMLVCTMVIRYEKRFFDRFGSKRPSTAFPEVFLVILAVMWVDLVVYLVLRQKSFRFAPYGRLALLFYWKETQRVFGSAVHCLKEFTNLVIFVLGSVWFFAWLLLMILDDTDEVRPPGFETFGDASKTLFSMAAGANFPDGMDDLVRRHAAFGFIFYLYMALTFVLFMNLMLAVVYNSYLENMKMVLKGFLEQRHKALLEIFVLLAEADWDPEKSGPLSAQCTLDDLRISHVVFEEFIDVLSTFSGFKSQVKRNYAEIFLKMLDDDQNDELDLKEFMLTLDILHYKIWILPERSLLMRRVDANFNASSCFVKSLLAVYNFVTTGKLTLITNIVLTLNFFFMLLESHYDMSKLEMPSYLDNLETFFSSIYVVEVLLTVSVVSMRSYLSHTENVFDCVVSWLLFFAGMEKALVSSYQLNLVRYLNILRMFRMMKFMGRVPQFKKMCSCVARLFEVSHEMMLMFLMSDAFFALVGMHAFGGLLYATNPVLTDSDYLAAGYDVLNFNDFIGSLGTLFSMVINEYMPELEGALSLVTFHPAGLVYCSMVLFMMVNISFNIFTAFTIDVFVSLDAAEFDRTSSVYDARMAQMKASLSSHQRILLHAEMPTHVKYLMTLALDIDGLDDAKQEFTQKVDKRLFQRGCREGSKPSLADNFAF</sequence>
<reference evidence="12" key="1">
    <citation type="submission" date="2021-01" db="EMBL/GenBank/DDBJ databases">
        <authorList>
            <person name="Corre E."/>
            <person name="Pelletier E."/>
            <person name="Niang G."/>
            <person name="Scheremetjew M."/>
            <person name="Finn R."/>
            <person name="Kale V."/>
            <person name="Holt S."/>
            <person name="Cochrane G."/>
            <person name="Meng A."/>
            <person name="Brown T."/>
            <person name="Cohen L."/>
        </authorList>
    </citation>
    <scope>NUCLEOTIDE SEQUENCE</scope>
</reference>
<protein>
    <recommendedName>
        <fullName evidence="11">Ion transport domain-containing protein</fullName>
    </recommendedName>
</protein>
<dbReference type="AlphaFoldDB" id="A0A7S1AKL4"/>
<proteinExistence type="predicted"/>
<dbReference type="PROSITE" id="PS00018">
    <property type="entry name" value="EF_HAND_1"/>
    <property type="match status" value="1"/>
</dbReference>
<feature type="transmembrane region" description="Helical" evidence="10">
    <location>
        <begin position="528"/>
        <end position="551"/>
    </location>
</feature>
<dbReference type="Gene3D" id="1.20.120.350">
    <property type="entry name" value="Voltage-gated potassium channels. Chain C"/>
    <property type="match status" value="1"/>
</dbReference>
<evidence type="ECO:0000256" key="6">
    <source>
        <dbReference type="ARBA" id="ARBA00022989"/>
    </source>
</evidence>
<keyword evidence="6 10" id="KW-1133">Transmembrane helix</keyword>
<dbReference type="InterPro" id="IPR005821">
    <property type="entry name" value="Ion_trans_dom"/>
</dbReference>
<evidence type="ECO:0000256" key="10">
    <source>
        <dbReference type="SAM" id="Phobius"/>
    </source>
</evidence>
<evidence type="ECO:0000256" key="2">
    <source>
        <dbReference type="ARBA" id="ARBA00022448"/>
    </source>
</evidence>
<comment type="subcellular location">
    <subcellularLocation>
        <location evidence="1">Membrane</location>
        <topology evidence="1">Multi-pass membrane protein</topology>
    </subcellularLocation>
</comment>
<feature type="transmembrane region" description="Helical" evidence="10">
    <location>
        <begin position="606"/>
        <end position="634"/>
    </location>
</feature>
<organism evidence="12">
    <name type="scientific">Noctiluca scintillans</name>
    <name type="common">Sea sparkle</name>
    <name type="synonym">Red tide dinoflagellate</name>
    <dbReference type="NCBI Taxonomy" id="2966"/>
    <lineage>
        <taxon>Eukaryota</taxon>
        <taxon>Sar</taxon>
        <taxon>Alveolata</taxon>
        <taxon>Dinophyceae</taxon>
        <taxon>Noctilucales</taxon>
        <taxon>Noctilucaceae</taxon>
        <taxon>Noctiluca</taxon>
    </lineage>
</organism>
<evidence type="ECO:0000256" key="4">
    <source>
        <dbReference type="ARBA" id="ARBA00022737"/>
    </source>
</evidence>
<gene>
    <name evidence="12" type="ORF">NSCI0253_LOCUS31609</name>
</gene>
<dbReference type="GO" id="GO:0005245">
    <property type="term" value="F:voltage-gated calcium channel activity"/>
    <property type="evidence" value="ECO:0007669"/>
    <property type="project" value="InterPro"/>
</dbReference>
<feature type="transmembrane region" description="Helical" evidence="10">
    <location>
        <begin position="395"/>
        <end position="412"/>
    </location>
</feature>
<dbReference type="SUPFAM" id="SSF81324">
    <property type="entry name" value="Voltage-gated potassium channels"/>
    <property type="match status" value="1"/>
</dbReference>